<dbReference type="EMBL" id="QSGO01000007">
    <property type="protein sequence ID" value="RHB34968.1"/>
    <property type="molecule type" value="Genomic_DNA"/>
</dbReference>
<evidence type="ECO:0000313" key="2">
    <source>
        <dbReference type="Proteomes" id="UP000284379"/>
    </source>
</evidence>
<sequence length="175" mass="20652">MKRICYMLIMTVLISCQSDWKTIFHGSNDYDVLVCFPIIYKGEDSIMVYKSIGGLYLSQNIQLVSYNDFCTELYKHIKEKKCIEVDSTLYSTLGLNNRIDVDSTLLQLYNKCGIDSLLNKYLDKEYEALYIYPPVAYNEQVNVEYILYLCSLHNIYFEDREAGGDVYGWFRWHKR</sequence>
<gene>
    <name evidence="1" type="ORF">DW888_10955</name>
</gene>
<evidence type="ECO:0008006" key="3">
    <source>
        <dbReference type="Google" id="ProtNLM"/>
    </source>
</evidence>
<proteinExistence type="predicted"/>
<organism evidence="1 2">
    <name type="scientific">Bacteroides nordii</name>
    <dbReference type="NCBI Taxonomy" id="291645"/>
    <lineage>
        <taxon>Bacteria</taxon>
        <taxon>Pseudomonadati</taxon>
        <taxon>Bacteroidota</taxon>
        <taxon>Bacteroidia</taxon>
        <taxon>Bacteroidales</taxon>
        <taxon>Bacteroidaceae</taxon>
        <taxon>Bacteroides</taxon>
    </lineage>
</organism>
<evidence type="ECO:0000313" key="1">
    <source>
        <dbReference type="EMBL" id="RHB34968.1"/>
    </source>
</evidence>
<dbReference type="PROSITE" id="PS51257">
    <property type="entry name" value="PROKAR_LIPOPROTEIN"/>
    <property type="match status" value="1"/>
</dbReference>
<protein>
    <recommendedName>
        <fullName evidence="3">Lipoprotein</fullName>
    </recommendedName>
</protein>
<dbReference type="Proteomes" id="UP000284379">
    <property type="component" value="Unassembled WGS sequence"/>
</dbReference>
<dbReference type="RefSeq" id="WP_002562621.1">
    <property type="nucleotide sequence ID" value="NZ_CABJFV010000007.1"/>
</dbReference>
<dbReference type="AlphaFoldDB" id="A0A413VMV4"/>
<comment type="caution">
    <text evidence="1">The sequence shown here is derived from an EMBL/GenBank/DDBJ whole genome shotgun (WGS) entry which is preliminary data.</text>
</comment>
<reference evidence="1 2" key="1">
    <citation type="submission" date="2018-08" db="EMBL/GenBank/DDBJ databases">
        <title>A genome reference for cultivated species of the human gut microbiota.</title>
        <authorList>
            <person name="Zou Y."/>
            <person name="Xue W."/>
            <person name="Luo G."/>
        </authorList>
    </citation>
    <scope>NUCLEOTIDE SEQUENCE [LARGE SCALE GENOMIC DNA]</scope>
    <source>
        <strain evidence="1 2">AM40-30BH</strain>
    </source>
</reference>
<accession>A0A413VMV4</accession>
<name>A0A413VMV4_9BACE</name>